<comment type="caution">
    <text evidence="2">The sequence shown here is derived from an EMBL/GenBank/DDBJ whole genome shotgun (WGS) entry which is preliminary data.</text>
</comment>
<dbReference type="InterPro" id="IPR053033">
    <property type="entry name" value="Androglobin-like"/>
</dbReference>
<feature type="compositionally biased region" description="Low complexity" evidence="1">
    <location>
        <begin position="23"/>
        <end position="46"/>
    </location>
</feature>
<sequence length="111" mass="11606">MKKAGSSSKDRLAKSGNPKKRTPSGTGLPSSSTGGTTSTNGTSSSSAAAAEEDPPVVIWPEWSDAEIAAKEFTTKHPFEDPEGLGWLPRSLRGLVDTYKRPGEFVGEGGQV</sequence>
<proteinExistence type="predicted"/>
<feature type="region of interest" description="Disordered" evidence="1">
    <location>
        <begin position="1"/>
        <end position="56"/>
    </location>
</feature>
<gene>
    <name evidence="2" type="ORF">HK097_008499</name>
</gene>
<dbReference type="PANTHER" id="PTHR46298">
    <property type="entry name" value="ANDROGLOBIN"/>
    <property type="match status" value="1"/>
</dbReference>
<feature type="non-terminal residue" evidence="2">
    <location>
        <position position="111"/>
    </location>
</feature>
<dbReference type="PANTHER" id="PTHR46298:SF1">
    <property type="entry name" value="ANDROGLOBIN"/>
    <property type="match status" value="1"/>
</dbReference>
<accession>A0AAD5SDG6</accession>
<dbReference type="EMBL" id="JADGJD010000500">
    <property type="protein sequence ID" value="KAJ3050553.1"/>
    <property type="molecule type" value="Genomic_DNA"/>
</dbReference>
<dbReference type="AlphaFoldDB" id="A0AAD5SDG6"/>
<protein>
    <submittedName>
        <fullName evidence="2">Uncharacterized protein</fullName>
    </submittedName>
</protein>
<dbReference type="Proteomes" id="UP001212841">
    <property type="component" value="Unassembled WGS sequence"/>
</dbReference>
<keyword evidence="3" id="KW-1185">Reference proteome</keyword>
<organism evidence="2 3">
    <name type="scientific">Rhizophlyctis rosea</name>
    <dbReference type="NCBI Taxonomy" id="64517"/>
    <lineage>
        <taxon>Eukaryota</taxon>
        <taxon>Fungi</taxon>
        <taxon>Fungi incertae sedis</taxon>
        <taxon>Chytridiomycota</taxon>
        <taxon>Chytridiomycota incertae sedis</taxon>
        <taxon>Chytridiomycetes</taxon>
        <taxon>Rhizophlyctidales</taxon>
        <taxon>Rhizophlyctidaceae</taxon>
        <taxon>Rhizophlyctis</taxon>
    </lineage>
</organism>
<evidence type="ECO:0000256" key="1">
    <source>
        <dbReference type="SAM" id="MobiDB-lite"/>
    </source>
</evidence>
<name>A0AAD5SDG6_9FUNG</name>
<evidence type="ECO:0000313" key="2">
    <source>
        <dbReference type="EMBL" id="KAJ3050553.1"/>
    </source>
</evidence>
<evidence type="ECO:0000313" key="3">
    <source>
        <dbReference type="Proteomes" id="UP001212841"/>
    </source>
</evidence>
<reference evidence="2" key="1">
    <citation type="submission" date="2020-05" db="EMBL/GenBank/DDBJ databases">
        <title>Phylogenomic resolution of chytrid fungi.</title>
        <authorList>
            <person name="Stajich J.E."/>
            <person name="Amses K."/>
            <person name="Simmons R."/>
            <person name="Seto K."/>
            <person name="Myers J."/>
            <person name="Bonds A."/>
            <person name="Quandt C.A."/>
            <person name="Barry K."/>
            <person name="Liu P."/>
            <person name="Grigoriev I."/>
            <person name="Longcore J.E."/>
            <person name="James T.Y."/>
        </authorList>
    </citation>
    <scope>NUCLEOTIDE SEQUENCE</scope>
    <source>
        <strain evidence="2">JEL0318</strain>
    </source>
</reference>